<evidence type="ECO:0000313" key="3">
    <source>
        <dbReference type="Proteomes" id="UP000507470"/>
    </source>
</evidence>
<proteinExistence type="predicted"/>
<accession>A0A6J8BCG8</accession>
<protein>
    <submittedName>
        <fullName evidence="2">Uncharacterized protein</fullName>
    </submittedName>
</protein>
<reference evidence="2 3" key="1">
    <citation type="submission" date="2020-06" db="EMBL/GenBank/DDBJ databases">
        <authorList>
            <person name="Li R."/>
            <person name="Bekaert M."/>
        </authorList>
    </citation>
    <scope>NUCLEOTIDE SEQUENCE [LARGE SCALE GENOMIC DNA]</scope>
    <source>
        <strain evidence="3">wild</strain>
    </source>
</reference>
<dbReference type="Proteomes" id="UP000507470">
    <property type="component" value="Unassembled WGS sequence"/>
</dbReference>
<keyword evidence="3" id="KW-1185">Reference proteome</keyword>
<keyword evidence="1" id="KW-0472">Membrane</keyword>
<evidence type="ECO:0000256" key="1">
    <source>
        <dbReference type="SAM" id="Phobius"/>
    </source>
</evidence>
<dbReference type="AlphaFoldDB" id="A0A6J8BCG8"/>
<keyword evidence="1" id="KW-0812">Transmembrane</keyword>
<keyword evidence="1" id="KW-1133">Transmembrane helix</keyword>
<feature type="transmembrane region" description="Helical" evidence="1">
    <location>
        <begin position="83"/>
        <end position="104"/>
    </location>
</feature>
<dbReference type="OrthoDB" id="6106261at2759"/>
<sequence>MISIILNIVTIAGLYKFRRRRYNSIRPLARTSTFPNDPKSSILLRQFMLSLIFQAIFYIVPGILRIISEFINLNCAFKTDSDALYSFSDLVLVLFTPCAFGILAEPRRGYLLELFCFRKSSEGVDTNVSAERRNTQNIGESPGQWNCRAVNLPEIASNLAQSTEILLDVTTIVADTKIQGRDIKRQYQSRQYFTDINKKNGTPTAYSLKSYIKKKQSTDMSIISCQSETSFFGSFSDISSIQGTVSFLDTNQRRGRSISTIIQRPTSFSTLMQRPSSISDVLSII</sequence>
<organism evidence="2 3">
    <name type="scientific">Mytilus coruscus</name>
    <name type="common">Sea mussel</name>
    <dbReference type="NCBI Taxonomy" id="42192"/>
    <lineage>
        <taxon>Eukaryota</taxon>
        <taxon>Metazoa</taxon>
        <taxon>Spiralia</taxon>
        <taxon>Lophotrochozoa</taxon>
        <taxon>Mollusca</taxon>
        <taxon>Bivalvia</taxon>
        <taxon>Autobranchia</taxon>
        <taxon>Pteriomorphia</taxon>
        <taxon>Mytilida</taxon>
        <taxon>Mytiloidea</taxon>
        <taxon>Mytilidae</taxon>
        <taxon>Mytilinae</taxon>
        <taxon>Mytilus</taxon>
    </lineage>
</organism>
<evidence type="ECO:0000313" key="2">
    <source>
        <dbReference type="EMBL" id="CAC5381000.1"/>
    </source>
</evidence>
<name>A0A6J8BCG8_MYTCO</name>
<gene>
    <name evidence="2" type="ORF">MCOR_16916</name>
</gene>
<feature type="transmembrane region" description="Helical" evidence="1">
    <location>
        <begin position="47"/>
        <end position="71"/>
    </location>
</feature>
<dbReference type="EMBL" id="CACVKT020002956">
    <property type="protein sequence ID" value="CAC5381000.1"/>
    <property type="molecule type" value="Genomic_DNA"/>
</dbReference>